<organism evidence="10 11">
    <name type="scientific">Clostridium vincentii</name>
    <dbReference type="NCBI Taxonomy" id="52704"/>
    <lineage>
        <taxon>Bacteria</taxon>
        <taxon>Bacillati</taxon>
        <taxon>Bacillota</taxon>
        <taxon>Clostridia</taxon>
        <taxon>Eubacteriales</taxon>
        <taxon>Clostridiaceae</taxon>
        <taxon>Clostridium</taxon>
    </lineage>
</organism>
<comment type="caution">
    <text evidence="10">The sequence shown here is derived from an EMBL/GenBank/DDBJ whole genome shotgun (WGS) entry which is preliminary data.</text>
</comment>
<dbReference type="Gene3D" id="3.30.565.10">
    <property type="entry name" value="Histidine kinase-like ATPase, C-terminal domain"/>
    <property type="match status" value="1"/>
</dbReference>
<dbReference type="InterPro" id="IPR003661">
    <property type="entry name" value="HisK_dim/P_dom"/>
</dbReference>
<dbReference type="GO" id="GO:0000155">
    <property type="term" value="F:phosphorelay sensor kinase activity"/>
    <property type="evidence" value="ECO:0007669"/>
    <property type="project" value="InterPro"/>
</dbReference>
<comment type="catalytic activity">
    <reaction evidence="1">
        <text>ATP + protein L-histidine = ADP + protein N-phospho-L-histidine.</text>
        <dbReference type="EC" id="2.7.13.3"/>
    </reaction>
</comment>
<dbReference type="Pfam" id="PF10114">
    <property type="entry name" value="PocR"/>
    <property type="match status" value="1"/>
</dbReference>
<keyword evidence="8" id="KW-0902">Two-component regulatory system</keyword>
<evidence type="ECO:0000256" key="3">
    <source>
        <dbReference type="ARBA" id="ARBA00022553"/>
    </source>
</evidence>
<dbReference type="InterPro" id="IPR003594">
    <property type="entry name" value="HATPase_dom"/>
</dbReference>
<dbReference type="RefSeq" id="WP_106059629.1">
    <property type="nucleotide sequence ID" value="NZ_PVXQ01000015.1"/>
</dbReference>
<dbReference type="EC" id="2.7.13.3" evidence="2"/>
<dbReference type="SUPFAM" id="SSF47384">
    <property type="entry name" value="Homodimeric domain of signal transducing histidine kinase"/>
    <property type="match status" value="1"/>
</dbReference>
<accession>A0A2T0BF34</accession>
<evidence type="ECO:0000256" key="8">
    <source>
        <dbReference type="ARBA" id="ARBA00023012"/>
    </source>
</evidence>
<name>A0A2T0BF34_9CLOT</name>
<dbReference type="SMART" id="SM00387">
    <property type="entry name" value="HATPase_c"/>
    <property type="match status" value="1"/>
</dbReference>
<keyword evidence="3" id="KW-0597">Phosphoprotein</keyword>
<dbReference type="OrthoDB" id="9813394at2"/>
<dbReference type="Proteomes" id="UP000239471">
    <property type="component" value="Unassembled WGS sequence"/>
</dbReference>
<reference evidence="10 11" key="1">
    <citation type="submission" date="2018-03" db="EMBL/GenBank/DDBJ databases">
        <title>Genome sequence of Clostridium vincentii DSM 10228.</title>
        <authorList>
            <person name="Poehlein A."/>
            <person name="Daniel R."/>
        </authorList>
    </citation>
    <scope>NUCLEOTIDE SEQUENCE [LARGE SCALE GENOMIC DNA]</scope>
    <source>
        <strain evidence="10 11">DSM 10228</strain>
    </source>
</reference>
<dbReference type="CDD" id="cd00082">
    <property type="entry name" value="HisKA"/>
    <property type="match status" value="1"/>
</dbReference>
<dbReference type="Pfam" id="PF00512">
    <property type="entry name" value="HisKA"/>
    <property type="match status" value="1"/>
</dbReference>
<dbReference type="SUPFAM" id="SSF55874">
    <property type="entry name" value="ATPase domain of HSP90 chaperone/DNA topoisomerase II/histidine kinase"/>
    <property type="match status" value="1"/>
</dbReference>
<dbReference type="PROSITE" id="PS50109">
    <property type="entry name" value="HIS_KIN"/>
    <property type="match status" value="1"/>
</dbReference>
<evidence type="ECO:0000256" key="4">
    <source>
        <dbReference type="ARBA" id="ARBA00022679"/>
    </source>
</evidence>
<evidence type="ECO:0000256" key="1">
    <source>
        <dbReference type="ARBA" id="ARBA00000085"/>
    </source>
</evidence>
<dbReference type="InterPro" id="IPR036890">
    <property type="entry name" value="HATPase_C_sf"/>
</dbReference>
<dbReference type="InterPro" id="IPR036097">
    <property type="entry name" value="HisK_dim/P_sf"/>
</dbReference>
<evidence type="ECO:0000256" key="5">
    <source>
        <dbReference type="ARBA" id="ARBA00022741"/>
    </source>
</evidence>
<dbReference type="FunFam" id="3.30.565.10:FF:000037">
    <property type="entry name" value="Hybrid sensor histidine kinase/response regulator"/>
    <property type="match status" value="1"/>
</dbReference>
<dbReference type="SMART" id="SM00388">
    <property type="entry name" value="HisKA"/>
    <property type="match status" value="1"/>
</dbReference>
<sequence length="474" mass="53339">MIGNTNCDIDIDSLEIKDVIDINILQTFQDNFAESMDIASVTVDKSGNPVTNPSSYTSFCTDLIHTTTIGDNRCAESHRKAGAEAARTSRPYIYTCHAGLIDFAAPILVEGKQIGTILGGQVLTKKPEKSRYIQTAKEIGGDEAKFIEAIREIKIITEKNVIAAAEVLFIVANALSKIGYEELKLKRISKSLEVEALKKDLLLQESNEYNKLKTQLFSTISHELKTPINIIYSALQLLEKVHKDSSFIYTAEEFFKYSKIMKKNCHRLIRLINNVIDMNKIEVDLFSLHLKNGNIIKIIEDVTLSIVEYASLKGINVVFDTEIEEKITAFDAEKFERIMLNLLSNSIKFTKPRGNIAVTIYDRQDHILISVKDTGVGIPQDMLEKIFDTFTKVDASLRRRTEGSGLGLSLVQSCVKMHEGEITARSLLGIGSEFIIKLPIKLMESEANTHKHRVNDLNYNVENTEIEFSDIYFD</sequence>
<dbReference type="PANTHER" id="PTHR43547">
    <property type="entry name" value="TWO-COMPONENT HISTIDINE KINASE"/>
    <property type="match status" value="1"/>
</dbReference>
<proteinExistence type="predicted"/>
<dbReference type="GO" id="GO:0005524">
    <property type="term" value="F:ATP binding"/>
    <property type="evidence" value="ECO:0007669"/>
    <property type="project" value="UniProtKB-KW"/>
</dbReference>
<dbReference type="Gene3D" id="1.10.287.130">
    <property type="match status" value="1"/>
</dbReference>
<dbReference type="AlphaFoldDB" id="A0A2T0BF34"/>
<evidence type="ECO:0000256" key="2">
    <source>
        <dbReference type="ARBA" id="ARBA00012438"/>
    </source>
</evidence>
<dbReference type="PRINTS" id="PR00344">
    <property type="entry name" value="BCTRLSENSOR"/>
</dbReference>
<keyword evidence="7" id="KW-0067">ATP-binding</keyword>
<keyword evidence="4 10" id="KW-0808">Transferase</keyword>
<dbReference type="EMBL" id="PVXQ01000015">
    <property type="protein sequence ID" value="PRR82505.1"/>
    <property type="molecule type" value="Genomic_DNA"/>
</dbReference>
<evidence type="ECO:0000259" key="9">
    <source>
        <dbReference type="PROSITE" id="PS50109"/>
    </source>
</evidence>
<evidence type="ECO:0000256" key="6">
    <source>
        <dbReference type="ARBA" id="ARBA00022777"/>
    </source>
</evidence>
<dbReference type="PANTHER" id="PTHR43547:SF2">
    <property type="entry name" value="HYBRID SIGNAL TRANSDUCTION HISTIDINE KINASE C"/>
    <property type="match status" value="1"/>
</dbReference>
<protein>
    <recommendedName>
        <fullName evidence="2">histidine kinase</fullName>
        <ecNumber evidence="2">2.7.13.3</ecNumber>
    </recommendedName>
</protein>
<evidence type="ECO:0000313" key="10">
    <source>
        <dbReference type="EMBL" id="PRR82505.1"/>
    </source>
</evidence>
<dbReference type="InterPro" id="IPR005467">
    <property type="entry name" value="His_kinase_dom"/>
</dbReference>
<dbReference type="InterPro" id="IPR004358">
    <property type="entry name" value="Sig_transdc_His_kin-like_C"/>
</dbReference>
<keyword evidence="6 10" id="KW-0418">Kinase</keyword>
<dbReference type="Pfam" id="PF02518">
    <property type="entry name" value="HATPase_c"/>
    <property type="match status" value="1"/>
</dbReference>
<dbReference type="InterPro" id="IPR018771">
    <property type="entry name" value="PocR_dom"/>
</dbReference>
<evidence type="ECO:0000313" key="11">
    <source>
        <dbReference type="Proteomes" id="UP000239471"/>
    </source>
</evidence>
<feature type="domain" description="Histidine kinase" evidence="9">
    <location>
        <begin position="219"/>
        <end position="442"/>
    </location>
</feature>
<evidence type="ECO:0000256" key="7">
    <source>
        <dbReference type="ARBA" id="ARBA00022840"/>
    </source>
</evidence>
<keyword evidence="11" id="KW-1185">Reference proteome</keyword>
<keyword evidence="5" id="KW-0547">Nucleotide-binding</keyword>
<gene>
    <name evidence="10" type="primary">todS_3</name>
    <name evidence="10" type="ORF">CLVI_16400</name>
</gene>